<organism evidence="8 9">
    <name type="scientific">Jejudonia soesokkakensis</name>
    <dbReference type="NCBI Taxonomy" id="1323432"/>
    <lineage>
        <taxon>Bacteria</taxon>
        <taxon>Pseudomonadati</taxon>
        <taxon>Bacteroidota</taxon>
        <taxon>Flavobacteriia</taxon>
        <taxon>Flavobacteriales</taxon>
        <taxon>Flavobacteriaceae</taxon>
        <taxon>Jejudonia</taxon>
    </lineage>
</organism>
<evidence type="ECO:0000256" key="3">
    <source>
        <dbReference type="ARBA" id="ARBA00022692"/>
    </source>
</evidence>
<feature type="transmembrane region" description="Helical" evidence="6">
    <location>
        <begin position="62"/>
        <end position="82"/>
    </location>
</feature>
<keyword evidence="2" id="KW-0813">Transport</keyword>
<evidence type="ECO:0000313" key="8">
    <source>
        <dbReference type="EMBL" id="MFC7357344.1"/>
    </source>
</evidence>
<proteinExistence type="predicted"/>
<feature type="transmembrane region" description="Helical" evidence="6">
    <location>
        <begin position="20"/>
        <end position="42"/>
    </location>
</feature>
<feature type="transmembrane region" description="Helical" evidence="6">
    <location>
        <begin position="159"/>
        <end position="183"/>
    </location>
</feature>
<evidence type="ECO:0000256" key="6">
    <source>
        <dbReference type="SAM" id="Phobius"/>
    </source>
</evidence>
<feature type="transmembrane region" description="Helical" evidence="6">
    <location>
        <begin position="94"/>
        <end position="112"/>
    </location>
</feature>
<dbReference type="RefSeq" id="WP_380217186.1">
    <property type="nucleotide sequence ID" value="NZ_JBHTBN010000002.1"/>
</dbReference>
<evidence type="ECO:0000256" key="1">
    <source>
        <dbReference type="ARBA" id="ARBA00004127"/>
    </source>
</evidence>
<sequence length="461" mass="50743">MADLAKGSKKLLNAWAFYDWANSVYSLVIASAVFPIFYGTLFSRANVETVTVFGGAIRSTPLITYTTAAAFLCVAIMSPLLSGVADYVGNKKNFMKFFCYLGGLSCIALYFFSLENIYISLLSYFFGLIGFWGSLVFYNSYLPDIAHKEQQDRISAKGYSLGYIGSVILLILNLAMVMFPGVFGFDISIPQSIADTGTDAEIATAMETAKGAASIKAMQVSFITVGIWWIGFAQYSFYFLPKGYKTTHKVTTKVLFNGFKELKSVYNSLSENIKLKRYLAAFFVYSMAVQTVMLVATYFGEQEIGWGGDDEKTLGLIVSILIIQLVAVVGAVLTSRASSKFGNIPTLIVINLVWVIICVVAYFISAPIQFYITAGFVGLVMGGIQSLSRSTYSKFLPQTKDTTSYFSFYDVAEKIGIVVGMLLYGIIDQVTGSMRNSILFLVLFFAIGVFLLFRVPKNTTT</sequence>
<dbReference type="InterPro" id="IPR020846">
    <property type="entry name" value="MFS_dom"/>
</dbReference>
<evidence type="ECO:0000256" key="2">
    <source>
        <dbReference type="ARBA" id="ARBA00022448"/>
    </source>
</evidence>
<dbReference type="InterPro" id="IPR050495">
    <property type="entry name" value="ATG22/LtaA_families"/>
</dbReference>
<gene>
    <name evidence="8" type="ORF">ACFQO1_06575</name>
</gene>
<accession>A0ABW2MR41</accession>
<reference evidence="9" key="1">
    <citation type="journal article" date="2019" name="Int. J. Syst. Evol. Microbiol.">
        <title>The Global Catalogue of Microorganisms (GCM) 10K type strain sequencing project: providing services to taxonomists for standard genome sequencing and annotation.</title>
        <authorList>
            <consortium name="The Broad Institute Genomics Platform"/>
            <consortium name="The Broad Institute Genome Sequencing Center for Infectious Disease"/>
            <person name="Wu L."/>
            <person name="Ma J."/>
        </authorList>
    </citation>
    <scope>NUCLEOTIDE SEQUENCE [LARGE SCALE GENOMIC DNA]</scope>
    <source>
        <strain evidence="9">CGMCC 1.16306</strain>
    </source>
</reference>
<dbReference type="InterPro" id="IPR024671">
    <property type="entry name" value="Atg22-like"/>
</dbReference>
<keyword evidence="5 6" id="KW-0472">Membrane</keyword>
<keyword evidence="9" id="KW-1185">Reference proteome</keyword>
<dbReference type="Pfam" id="PF11700">
    <property type="entry name" value="ATG22"/>
    <property type="match status" value="1"/>
</dbReference>
<comment type="caution">
    <text evidence="8">The sequence shown here is derived from an EMBL/GenBank/DDBJ whole genome shotgun (WGS) entry which is preliminary data.</text>
</comment>
<feature type="transmembrane region" description="Helical" evidence="6">
    <location>
        <begin position="408"/>
        <end position="427"/>
    </location>
</feature>
<name>A0ABW2MR41_9FLAO</name>
<dbReference type="PROSITE" id="PS50850">
    <property type="entry name" value="MFS"/>
    <property type="match status" value="1"/>
</dbReference>
<keyword evidence="4 6" id="KW-1133">Transmembrane helix</keyword>
<feature type="transmembrane region" description="Helical" evidence="6">
    <location>
        <begin position="118"/>
        <end position="138"/>
    </location>
</feature>
<feature type="domain" description="Major facilitator superfamily (MFS) profile" evidence="7">
    <location>
        <begin position="274"/>
        <end position="461"/>
    </location>
</feature>
<dbReference type="Gene3D" id="1.20.1250.20">
    <property type="entry name" value="MFS general substrate transporter like domains"/>
    <property type="match status" value="1"/>
</dbReference>
<dbReference type="PANTHER" id="PTHR23519:SF1">
    <property type="entry name" value="AUTOPHAGY-RELATED PROTEIN 22"/>
    <property type="match status" value="1"/>
</dbReference>
<dbReference type="EMBL" id="JBHTBN010000002">
    <property type="protein sequence ID" value="MFC7357344.1"/>
    <property type="molecule type" value="Genomic_DNA"/>
</dbReference>
<feature type="transmembrane region" description="Helical" evidence="6">
    <location>
        <begin position="220"/>
        <end position="240"/>
    </location>
</feature>
<feature type="transmembrane region" description="Helical" evidence="6">
    <location>
        <begin position="314"/>
        <end position="334"/>
    </location>
</feature>
<feature type="transmembrane region" description="Helical" evidence="6">
    <location>
        <begin position="278"/>
        <end position="299"/>
    </location>
</feature>
<evidence type="ECO:0000259" key="7">
    <source>
        <dbReference type="PROSITE" id="PS50850"/>
    </source>
</evidence>
<dbReference type="Proteomes" id="UP001596415">
    <property type="component" value="Unassembled WGS sequence"/>
</dbReference>
<evidence type="ECO:0000313" key="9">
    <source>
        <dbReference type="Proteomes" id="UP001596415"/>
    </source>
</evidence>
<evidence type="ECO:0000256" key="5">
    <source>
        <dbReference type="ARBA" id="ARBA00023136"/>
    </source>
</evidence>
<evidence type="ECO:0000256" key="4">
    <source>
        <dbReference type="ARBA" id="ARBA00022989"/>
    </source>
</evidence>
<dbReference type="PANTHER" id="PTHR23519">
    <property type="entry name" value="AUTOPHAGY-RELATED PROTEIN 22"/>
    <property type="match status" value="1"/>
</dbReference>
<feature type="transmembrane region" description="Helical" evidence="6">
    <location>
        <begin position="346"/>
        <end position="364"/>
    </location>
</feature>
<protein>
    <submittedName>
        <fullName evidence="8">MFS transporter</fullName>
    </submittedName>
</protein>
<comment type="subcellular location">
    <subcellularLocation>
        <location evidence="1">Endomembrane system</location>
        <topology evidence="1">Multi-pass membrane protein</topology>
    </subcellularLocation>
</comment>
<dbReference type="InterPro" id="IPR036259">
    <property type="entry name" value="MFS_trans_sf"/>
</dbReference>
<feature type="transmembrane region" description="Helical" evidence="6">
    <location>
        <begin position="370"/>
        <end position="387"/>
    </location>
</feature>
<keyword evidence="3 6" id="KW-0812">Transmembrane</keyword>
<dbReference type="SUPFAM" id="SSF103473">
    <property type="entry name" value="MFS general substrate transporter"/>
    <property type="match status" value="1"/>
</dbReference>
<feature type="transmembrane region" description="Helical" evidence="6">
    <location>
        <begin position="433"/>
        <end position="453"/>
    </location>
</feature>